<evidence type="ECO:0000313" key="2">
    <source>
        <dbReference type="Proteomes" id="UP000321947"/>
    </source>
</evidence>
<dbReference type="EMBL" id="SSTD01011970">
    <property type="protein sequence ID" value="TYK09339.1"/>
    <property type="molecule type" value="Genomic_DNA"/>
</dbReference>
<proteinExistence type="predicted"/>
<name>A0A5D3CGB1_CUCMM</name>
<gene>
    <name evidence="1" type="ORF">E5676_scaffold249G00180</name>
</gene>
<comment type="caution">
    <text evidence="1">The sequence shown here is derived from an EMBL/GenBank/DDBJ whole genome shotgun (WGS) entry which is preliminary data.</text>
</comment>
<accession>A0A5D3CGB1</accession>
<protein>
    <submittedName>
        <fullName evidence="1">Uncharacterized protein</fullName>
    </submittedName>
</protein>
<reference evidence="1 2" key="1">
    <citation type="submission" date="2019-08" db="EMBL/GenBank/DDBJ databases">
        <title>Draft genome sequences of two oriental melons (Cucumis melo L. var makuwa).</title>
        <authorList>
            <person name="Kwon S.-Y."/>
        </authorList>
    </citation>
    <scope>NUCLEOTIDE SEQUENCE [LARGE SCALE GENOMIC DNA]</scope>
    <source>
        <strain evidence="2">cv. Chang Bougi</strain>
        <tissue evidence="1">Leaf</tissue>
    </source>
</reference>
<organism evidence="1 2">
    <name type="scientific">Cucumis melo var. makuwa</name>
    <name type="common">Oriental melon</name>
    <dbReference type="NCBI Taxonomy" id="1194695"/>
    <lineage>
        <taxon>Eukaryota</taxon>
        <taxon>Viridiplantae</taxon>
        <taxon>Streptophyta</taxon>
        <taxon>Embryophyta</taxon>
        <taxon>Tracheophyta</taxon>
        <taxon>Spermatophyta</taxon>
        <taxon>Magnoliopsida</taxon>
        <taxon>eudicotyledons</taxon>
        <taxon>Gunneridae</taxon>
        <taxon>Pentapetalae</taxon>
        <taxon>rosids</taxon>
        <taxon>fabids</taxon>
        <taxon>Cucurbitales</taxon>
        <taxon>Cucurbitaceae</taxon>
        <taxon>Benincaseae</taxon>
        <taxon>Cucumis</taxon>
    </lineage>
</organism>
<evidence type="ECO:0000313" key="1">
    <source>
        <dbReference type="EMBL" id="TYK09339.1"/>
    </source>
</evidence>
<dbReference type="Proteomes" id="UP000321947">
    <property type="component" value="Unassembled WGS sequence"/>
</dbReference>
<sequence length="49" mass="5645">MAETRIEEKMEMFDQEIAGIKELSKMLSGKQQQAILSYINKREGAINDQ</sequence>
<dbReference type="AlphaFoldDB" id="A0A5D3CGB1"/>